<organism evidence="1 2">
    <name type="scientific">Anaerotruncus colihominis DSM 17241</name>
    <dbReference type="NCBI Taxonomy" id="445972"/>
    <lineage>
        <taxon>Bacteria</taxon>
        <taxon>Bacillati</taxon>
        <taxon>Bacillota</taxon>
        <taxon>Clostridia</taxon>
        <taxon>Eubacteriales</taxon>
        <taxon>Oscillospiraceae</taxon>
        <taxon>Anaerotruncus</taxon>
    </lineage>
</organism>
<accession>B0P8F1</accession>
<sequence>MDFCAVQIIIISRAACRTQVFFCQYRAKFSNRALLGTAVQPSCTVKALPELLCGAGRRASFYTEKGALSVSRKGRL</sequence>
<reference evidence="1" key="2">
    <citation type="submission" date="2013-09" db="EMBL/GenBank/DDBJ databases">
        <title>Draft genome sequence of Anaerotruncus colihominis(DSM 17241).</title>
        <authorList>
            <person name="Sudarsanam P."/>
            <person name="Ley R."/>
            <person name="Guruge J."/>
            <person name="Turnbaugh P.J."/>
            <person name="Mahowald M."/>
            <person name="Liep D."/>
            <person name="Gordon J."/>
        </authorList>
    </citation>
    <scope>NUCLEOTIDE SEQUENCE</scope>
    <source>
        <strain evidence="1">DSM 17241</strain>
    </source>
</reference>
<dbReference type="HOGENOM" id="CLU_2646553_0_0_9"/>
<evidence type="ECO:0000313" key="1">
    <source>
        <dbReference type="EMBL" id="EDS12197.1"/>
    </source>
</evidence>
<keyword evidence="2" id="KW-1185">Reference proteome</keyword>
<protein>
    <submittedName>
        <fullName evidence="1">Uncharacterized protein</fullName>
    </submittedName>
</protein>
<dbReference type="EMBL" id="ABGD02000007">
    <property type="protein sequence ID" value="EDS12197.1"/>
    <property type="molecule type" value="Genomic_DNA"/>
</dbReference>
<evidence type="ECO:0000313" key="2">
    <source>
        <dbReference type="Proteomes" id="UP000003803"/>
    </source>
</evidence>
<dbReference type="Proteomes" id="UP000003803">
    <property type="component" value="Unassembled WGS sequence"/>
</dbReference>
<gene>
    <name evidence="1" type="ORF">ANACOL_01040</name>
</gene>
<reference evidence="1" key="1">
    <citation type="submission" date="2007-11" db="EMBL/GenBank/DDBJ databases">
        <authorList>
            <person name="Fulton L."/>
            <person name="Clifton S."/>
            <person name="Fulton B."/>
            <person name="Xu J."/>
            <person name="Minx P."/>
            <person name="Pepin K.H."/>
            <person name="Johnson M."/>
            <person name="Thiruvilangam P."/>
            <person name="Bhonagiri V."/>
            <person name="Nash W.E."/>
            <person name="Mardis E.R."/>
            <person name="Wilson R.K."/>
        </authorList>
    </citation>
    <scope>NUCLEOTIDE SEQUENCE [LARGE SCALE GENOMIC DNA]</scope>
    <source>
        <strain evidence="1">DSM 17241</strain>
    </source>
</reference>
<proteinExistence type="predicted"/>
<dbReference type="AlphaFoldDB" id="B0P8F1"/>
<name>B0P8F1_9FIRM</name>
<comment type="caution">
    <text evidence="1">The sequence shown here is derived from an EMBL/GenBank/DDBJ whole genome shotgun (WGS) entry which is preliminary data.</text>
</comment>